<feature type="region of interest" description="Disordered" evidence="1">
    <location>
        <begin position="53"/>
        <end position="137"/>
    </location>
</feature>
<evidence type="ECO:0000313" key="4">
    <source>
        <dbReference type="WBParaSite" id="nRc.2.0.1.t38252-RA"/>
    </source>
</evidence>
<proteinExistence type="predicted"/>
<feature type="compositionally biased region" description="Basic and acidic residues" evidence="1">
    <location>
        <begin position="66"/>
        <end position="78"/>
    </location>
</feature>
<dbReference type="Proteomes" id="UP000887565">
    <property type="component" value="Unplaced"/>
</dbReference>
<dbReference type="SUPFAM" id="SSF56801">
    <property type="entry name" value="Acetyl-CoA synthetase-like"/>
    <property type="match status" value="1"/>
</dbReference>
<feature type="compositionally biased region" description="Low complexity" evidence="1">
    <location>
        <begin position="102"/>
        <end position="116"/>
    </location>
</feature>
<dbReference type="CDD" id="cd05905">
    <property type="entry name" value="Dip2"/>
    <property type="match status" value="1"/>
</dbReference>
<keyword evidence="3" id="KW-1185">Reference proteome</keyword>
<dbReference type="AlphaFoldDB" id="A0A915KHN5"/>
<evidence type="ECO:0000313" key="3">
    <source>
        <dbReference type="Proteomes" id="UP000887565"/>
    </source>
</evidence>
<dbReference type="Gene3D" id="3.40.50.12780">
    <property type="entry name" value="N-terminal domain of ligase-like"/>
    <property type="match status" value="1"/>
</dbReference>
<dbReference type="InterPro" id="IPR045851">
    <property type="entry name" value="AMP-bd_C_sf"/>
</dbReference>
<feature type="compositionally biased region" description="Polar residues" evidence="1">
    <location>
        <begin position="124"/>
        <end position="137"/>
    </location>
</feature>
<dbReference type="Gene3D" id="3.30.300.30">
    <property type="match status" value="1"/>
</dbReference>
<protein>
    <submittedName>
        <fullName evidence="4">AMP-dependent synthetase/ligase domain-containing protein</fullName>
    </submittedName>
</protein>
<reference evidence="4" key="1">
    <citation type="submission" date="2022-11" db="UniProtKB">
        <authorList>
            <consortium name="WormBaseParasite"/>
        </authorList>
    </citation>
    <scope>IDENTIFICATION</scope>
</reference>
<organism evidence="3 4">
    <name type="scientific">Romanomermis culicivorax</name>
    <name type="common">Nematode worm</name>
    <dbReference type="NCBI Taxonomy" id="13658"/>
    <lineage>
        <taxon>Eukaryota</taxon>
        <taxon>Metazoa</taxon>
        <taxon>Ecdysozoa</taxon>
        <taxon>Nematoda</taxon>
        <taxon>Enoplea</taxon>
        <taxon>Dorylaimia</taxon>
        <taxon>Mermithida</taxon>
        <taxon>Mermithoidea</taxon>
        <taxon>Mermithidae</taxon>
        <taxon>Romanomermis</taxon>
    </lineage>
</organism>
<name>A0A915KHN5_ROMCU</name>
<feature type="region of interest" description="Disordered" evidence="1">
    <location>
        <begin position="237"/>
        <end position="263"/>
    </location>
</feature>
<dbReference type="InterPro" id="IPR000873">
    <property type="entry name" value="AMP-dep_synth/lig_dom"/>
</dbReference>
<dbReference type="InterPro" id="IPR042099">
    <property type="entry name" value="ANL_N_sf"/>
</dbReference>
<evidence type="ECO:0000256" key="1">
    <source>
        <dbReference type="SAM" id="MobiDB-lite"/>
    </source>
</evidence>
<dbReference type="WBParaSite" id="nRc.2.0.1.t38252-RA">
    <property type="protein sequence ID" value="nRc.2.0.1.t38252-RA"/>
    <property type="gene ID" value="nRc.2.0.1.g38252"/>
</dbReference>
<dbReference type="InterPro" id="IPR037337">
    <property type="entry name" value="Dip2-like_dom"/>
</dbReference>
<evidence type="ECO:0000259" key="2">
    <source>
        <dbReference type="Pfam" id="PF00501"/>
    </source>
</evidence>
<dbReference type="PANTHER" id="PTHR22754:SF32">
    <property type="entry name" value="DISCO-INTERACTING PROTEIN 2"/>
    <property type="match status" value="1"/>
</dbReference>
<feature type="domain" description="AMP-dependent synthetase/ligase" evidence="2">
    <location>
        <begin position="408"/>
        <end position="693"/>
    </location>
</feature>
<dbReference type="OMA" id="FGSANHR"/>
<dbReference type="PANTHER" id="PTHR22754">
    <property type="entry name" value="DISCO-INTERACTING PROTEIN 2 DIP2 -RELATED"/>
    <property type="match status" value="1"/>
</dbReference>
<dbReference type="Pfam" id="PF00501">
    <property type="entry name" value="AMP-binding"/>
    <property type="match status" value="1"/>
</dbReference>
<accession>A0A915KHN5</accession>
<sequence length="961" mass="105594">MPKSTLAAFYLLNVPNYIHHKIRVEAVQQALAQYGKATPSRLPVLAPVKRPSYVTSANQNNRHKNEKIIRRSKDKRLSDSSSDDDSLMNSSGDSSGRKKNNENISSSANSSKIISNQTPPHPQNKATKSSYSSPPHQQLQYHLKYTNSNLTHYFSPVSEEESNLSNNNNNQTKIMKFDQKRVSQNHNTRPPPPDVTNNANIIQYRNYNNQLVVSSNNEKRTSIQDSAKQRCYINGQRNSRASFDSPNNTSNRIPSSNAANNKSFDDSVSSGAIEFDSPNKLAESFYVNNNNGKNLSNDNLYQNTELQSDYQNAVLKPPKVSQKIQQLLNTLQRPKKKPLQEYYNDDEAELEILAKIVDPNAPKAEGAIVCPAKGEPIQLPSTLPRTLESALQIFGSANHRHLVATVLDPSGTKPPTTLTYGKLFSRATKVAYTLLTKLTNKIDPPLKTGDRVALVYPNNDPISFIIAFYGCQFAGLVPVPLDVPLTKRDAGIQQLGFLLGSCQIRVALTSEACLKGLPKSNTVSQTDVVDLKGWPPLAWVIAEHLPRPPKDWLPPARLTDETVAFIEYTTGKEGSVKGVCISKAAMLAHCRALTAACDYQEGDSMVCVLDFKREVGFWHSVVANVYNGMHCIFIPYALMKVNPSSWMHMITKHKASVALAKSRDLHWGLLAGRDQKEINLGSLRMLIVADGSLSSCDQFVNIFQSRGLRPDVLCPCAYSPETLTVSIRRPGRNGVGNAGRGVLSMSALSYGVVRVDQETSLTSLTLQDAGQVVPGATAAVVKLIGPPKLCKADEIGEICLYGPSLANGYWGLEGLSLSIFKLEPLGADDRPLGAVQFVRSGFIGFMGPGGLIFICGTKNGLMNVSGRQHNADDIIATVLAVEPMKFVYRGRIVVFSINVLRDERICIIAEQKADATEEECFQWMSRVLQAIDSIHQVGVYCLALVLPNHLPKGWVSHAGIK</sequence>